<keyword evidence="3" id="KW-1185">Reference proteome</keyword>
<dbReference type="AlphaFoldDB" id="A0A9R0D6L9"/>
<organism evidence="3 4">
    <name type="scientific">Spodoptera frugiperda</name>
    <name type="common">Fall armyworm</name>
    <dbReference type="NCBI Taxonomy" id="7108"/>
    <lineage>
        <taxon>Eukaryota</taxon>
        <taxon>Metazoa</taxon>
        <taxon>Ecdysozoa</taxon>
        <taxon>Arthropoda</taxon>
        <taxon>Hexapoda</taxon>
        <taxon>Insecta</taxon>
        <taxon>Pterygota</taxon>
        <taxon>Neoptera</taxon>
        <taxon>Endopterygota</taxon>
        <taxon>Lepidoptera</taxon>
        <taxon>Glossata</taxon>
        <taxon>Ditrysia</taxon>
        <taxon>Noctuoidea</taxon>
        <taxon>Noctuidae</taxon>
        <taxon>Amphipyrinae</taxon>
        <taxon>Spodoptera</taxon>
    </lineage>
</organism>
<feature type="region of interest" description="Disordered" evidence="1">
    <location>
        <begin position="104"/>
        <end position="135"/>
    </location>
</feature>
<feature type="compositionally biased region" description="Basic and acidic residues" evidence="1">
    <location>
        <begin position="104"/>
        <end position="113"/>
    </location>
</feature>
<accession>A0A9R0D6L9</accession>
<evidence type="ECO:0000313" key="3">
    <source>
        <dbReference type="Proteomes" id="UP000829999"/>
    </source>
</evidence>
<evidence type="ECO:0000313" key="4">
    <source>
        <dbReference type="RefSeq" id="XP_035442194.2"/>
    </source>
</evidence>
<proteinExistence type="predicted"/>
<reference evidence="4" key="1">
    <citation type="submission" date="2025-08" db="UniProtKB">
        <authorList>
            <consortium name="RefSeq"/>
        </authorList>
    </citation>
    <scope>IDENTIFICATION</scope>
    <source>
        <tissue evidence="4">Whole larval tissue</tissue>
    </source>
</reference>
<name>A0A9R0D6L9_SPOFR</name>
<feature type="chain" id="PRO_5040506299" evidence="2">
    <location>
        <begin position="20"/>
        <end position="135"/>
    </location>
</feature>
<evidence type="ECO:0000256" key="2">
    <source>
        <dbReference type="SAM" id="SignalP"/>
    </source>
</evidence>
<gene>
    <name evidence="4" type="primary">LOC118270617</name>
</gene>
<evidence type="ECO:0000256" key="1">
    <source>
        <dbReference type="SAM" id="MobiDB-lite"/>
    </source>
</evidence>
<feature type="signal peptide" evidence="2">
    <location>
        <begin position="1"/>
        <end position="19"/>
    </location>
</feature>
<feature type="compositionally biased region" description="Basic residues" evidence="1">
    <location>
        <begin position="114"/>
        <end position="135"/>
    </location>
</feature>
<dbReference type="Proteomes" id="UP000829999">
    <property type="component" value="Chromosome 13"/>
</dbReference>
<keyword evidence="2" id="KW-0732">Signal</keyword>
<protein>
    <submittedName>
        <fullName evidence="4">Uncharacterized protein LOC118270617 isoform X2</fullName>
    </submittedName>
</protein>
<dbReference type="RefSeq" id="XP_035442194.2">
    <property type="nucleotide sequence ID" value="XM_035586301.2"/>
</dbReference>
<dbReference type="GeneID" id="118270617"/>
<sequence>MTVPLRFTILLCIFVFVASKQLHEKLTLEAKDKDEKGFMNLFNNQDEFIKNERYARHVKAVSESVIDHLLNEIKQQYRSPNYNSNSPIPRLIKNLNKELKRNEQIKLQKEKEKRKGVKKNKRNNNRRTRVTTKTN</sequence>